<accession>A0A915BPU9</accession>
<dbReference type="AlphaFoldDB" id="A0A915BPU9"/>
<name>A0A915BPU9_PARUN</name>
<protein>
    <submittedName>
        <fullName evidence="3">Uncharacterized protein</fullName>
    </submittedName>
</protein>
<organism evidence="2 3">
    <name type="scientific">Parascaris univalens</name>
    <name type="common">Nematode worm</name>
    <dbReference type="NCBI Taxonomy" id="6257"/>
    <lineage>
        <taxon>Eukaryota</taxon>
        <taxon>Metazoa</taxon>
        <taxon>Ecdysozoa</taxon>
        <taxon>Nematoda</taxon>
        <taxon>Chromadorea</taxon>
        <taxon>Rhabditida</taxon>
        <taxon>Spirurina</taxon>
        <taxon>Ascaridomorpha</taxon>
        <taxon>Ascaridoidea</taxon>
        <taxon>Ascarididae</taxon>
        <taxon>Parascaris</taxon>
    </lineage>
</organism>
<feature type="compositionally biased region" description="Basic and acidic residues" evidence="1">
    <location>
        <begin position="48"/>
        <end position="66"/>
    </location>
</feature>
<evidence type="ECO:0000256" key="1">
    <source>
        <dbReference type="SAM" id="MobiDB-lite"/>
    </source>
</evidence>
<sequence length="120" mass="13554">SSTNGAVMNGRMTVKQKAERQAPIAQAECSDTDYDTSRSICRAASLQKTKENVEQNENRLCRERAQSADSRSNGTQNEQVRCSSKTRARRRSHDRNRIFASLRKTSTSQQRNINVVPTVH</sequence>
<reference evidence="3" key="1">
    <citation type="submission" date="2022-11" db="UniProtKB">
        <authorList>
            <consortium name="WormBaseParasite"/>
        </authorList>
    </citation>
    <scope>IDENTIFICATION</scope>
</reference>
<feature type="region of interest" description="Disordered" evidence="1">
    <location>
        <begin position="48"/>
        <end position="120"/>
    </location>
</feature>
<proteinExistence type="predicted"/>
<feature type="region of interest" description="Disordered" evidence="1">
    <location>
        <begin position="1"/>
        <end position="30"/>
    </location>
</feature>
<dbReference type="WBParaSite" id="PgR048_g050_t01">
    <property type="protein sequence ID" value="PgR048_g050_t01"/>
    <property type="gene ID" value="PgR048_g050"/>
</dbReference>
<evidence type="ECO:0000313" key="3">
    <source>
        <dbReference type="WBParaSite" id="PgR048_g050_t01"/>
    </source>
</evidence>
<dbReference type="Proteomes" id="UP000887569">
    <property type="component" value="Unplaced"/>
</dbReference>
<feature type="compositionally biased region" description="Basic residues" evidence="1">
    <location>
        <begin position="84"/>
        <end position="94"/>
    </location>
</feature>
<evidence type="ECO:0000313" key="2">
    <source>
        <dbReference type="Proteomes" id="UP000887569"/>
    </source>
</evidence>
<feature type="compositionally biased region" description="Polar residues" evidence="1">
    <location>
        <begin position="67"/>
        <end position="83"/>
    </location>
</feature>
<keyword evidence="2" id="KW-1185">Reference proteome</keyword>
<feature type="compositionally biased region" description="Polar residues" evidence="1">
    <location>
        <begin position="103"/>
        <end position="120"/>
    </location>
</feature>